<protein>
    <submittedName>
        <fullName evidence="1">Uncharacterized protein</fullName>
    </submittedName>
</protein>
<proteinExistence type="predicted"/>
<evidence type="ECO:0000313" key="1">
    <source>
        <dbReference type="EMBL" id="QHU13912.1"/>
    </source>
</evidence>
<accession>A0A6C0K789</accession>
<dbReference type="EMBL" id="MN740827">
    <property type="protein sequence ID" value="QHU13912.1"/>
    <property type="molecule type" value="Genomic_DNA"/>
</dbReference>
<sequence>MDNFVYIVVENGDPYPIAYKKYDEAVLAVKLKHKETLDEDLKYYEEYGESCHEVDVPESKSGISYLYIEKGISIYIYKLPIV</sequence>
<name>A0A6C0K789_9ZZZZ</name>
<dbReference type="AlphaFoldDB" id="A0A6C0K789"/>
<organism evidence="1">
    <name type="scientific">viral metagenome</name>
    <dbReference type="NCBI Taxonomy" id="1070528"/>
    <lineage>
        <taxon>unclassified sequences</taxon>
        <taxon>metagenomes</taxon>
        <taxon>organismal metagenomes</taxon>
    </lineage>
</organism>
<reference evidence="1" key="1">
    <citation type="journal article" date="2020" name="Nature">
        <title>Giant virus diversity and host interactions through global metagenomics.</title>
        <authorList>
            <person name="Schulz F."/>
            <person name="Roux S."/>
            <person name="Paez-Espino D."/>
            <person name="Jungbluth S."/>
            <person name="Walsh D.A."/>
            <person name="Denef V.J."/>
            <person name="McMahon K.D."/>
            <person name="Konstantinidis K.T."/>
            <person name="Eloe-Fadrosh E.A."/>
            <person name="Kyrpides N.C."/>
            <person name="Woyke T."/>
        </authorList>
    </citation>
    <scope>NUCLEOTIDE SEQUENCE</scope>
    <source>
        <strain evidence="1">GVMAG-S-1101182-85</strain>
    </source>
</reference>